<dbReference type="PANTHER" id="PTHR12801:SF57">
    <property type="entry name" value="APOPTOSIS-ENHANCING NUCLEASE"/>
    <property type="match status" value="1"/>
</dbReference>
<dbReference type="InterPro" id="IPR012337">
    <property type="entry name" value="RNaseH-like_sf"/>
</dbReference>
<evidence type="ECO:0000256" key="5">
    <source>
        <dbReference type="ARBA" id="ARBA00023242"/>
    </source>
</evidence>
<proteinExistence type="predicted"/>
<dbReference type="GO" id="GO:0003676">
    <property type="term" value="F:nucleic acid binding"/>
    <property type="evidence" value="ECO:0007669"/>
    <property type="project" value="InterPro"/>
</dbReference>
<evidence type="ECO:0000259" key="7">
    <source>
        <dbReference type="SMART" id="SM00479"/>
    </source>
</evidence>
<evidence type="ECO:0000313" key="9">
    <source>
        <dbReference type="Proteomes" id="UP000314983"/>
    </source>
</evidence>
<reference evidence="9" key="2">
    <citation type="journal article" date="2017" name="Sci. Adv.">
        <title>A tail of two voltages: Proteomic comparison of the three electric organs of the electric eel.</title>
        <authorList>
            <person name="Traeger L.L."/>
            <person name="Sabat G."/>
            <person name="Barrett-Wilt G.A."/>
            <person name="Wells G.B."/>
            <person name="Sussman M.R."/>
        </authorList>
    </citation>
    <scope>NUCLEOTIDE SEQUENCE [LARGE SCALE GENOMIC DNA]</scope>
</reference>
<reference evidence="9" key="1">
    <citation type="journal article" date="2014" name="Science">
        <title>Nonhuman genetics. Genomic basis for the convergent evolution of electric organs.</title>
        <authorList>
            <person name="Gallant J.R."/>
            <person name="Traeger L.L."/>
            <person name="Volkening J.D."/>
            <person name="Moffett H."/>
            <person name="Chen P.H."/>
            <person name="Novina C.D."/>
            <person name="Phillips G.N.Jr."/>
            <person name="Anand R."/>
            <person name="Wells G.B."/>
            <person name="Pinch M."/>
            <person name="Guth R."/>
            <person name="Unguez G.A."/>
            <person name="Albert J.S."/>
            <person name="Zakon H.H."/>
            <person name="Samanta M.P."/>
            <person name="Sussman M.R."/>
        </authorList>
    </citation>
    <scope>NUCLEOTIDE SEQUENCE [LARGE SCALE GENOMIC DNA]</scope>
</reference>
<protein>
    <recommendedName>
        <fullName evidence="7">Exonuclease domain-containing protein</fullName>
    </recommendedName>
</protein>
<dbReference type="SMART" id="SM00479">
    <property type="entry name" value="EXOIII"/>
    <property type="match status" value="1"/>
</dbReference>
<dbReference type="Proteomes" id="UP000314983">
    <property type="component" value="Chromosome 12"/>
</dbReference>
<keyword evidence="4" id="KW-0269">Exonuclease</keyword>
<keyword evidence="9" id="KW-1185">Reference proteome</keyword>
<dbReference type="InterPro" id="IPR036397">
    <property type="entry name" value="RNaseH_sf"/>
</dbReference>
<keyword evidence="5" id="KW-0539">Nucleus</keyword>
<dbReference type="Pfam" id="PF00929">
    <property type="entry name" value="RNase_T"/>
    <property type="match status" value="1"/>
</dbReference>
<organism evidence="8 9">
    <name type="scientific">Electrophorus electricus</name>
    <name type="common">Electric eel</name>
    <name type="synonym">Gymnotus electricus</name>
    <dbReference type="NCBI Taxonomy" id="8005"/>
    <lineage>
        <taxon>Eukaryota</taxon>
        <taxon>Metazoa</taxon>
        <taxon>Chordata</taxon>
        <taxon>Craniata</taxon>
        <taxon>Vertebrata</taxon>
        <taxon>Euteleostomi</taxon>
        <taxon>Actinopterygii</taxon>
        <taxon>Neopterygii</taxon>
        <taxon>Teleostei</taxon>
        <taxon>Ostariophysi</taxon>
        <taxon>Gymnotiformes</taxon>
        <taxon>Gymnotoidei</taxon>
        <taxon>Gymnotidae</taxon>
        <taxon>Electrophorus</taxon>
    </lineage>
</organism>
<comment type="subcellular location">
    <subcellularLocation>
        <location evidence="1">Nucleus</location>
    </subcellularLocation>
</comment>
<accession>A0A4W4HB16</accession>
<keyword evidence="2" id="KW-0540">Nuclease</keyword>
<dbReference type="PANTHER" id="PTHR12801">
    <property type="entry name" value="RNA EXONUCLEASE REXO1 / RECO3 FAMILY MEMBER-RELATED"/>
    <property type="match status" value="1"/>
</dbReference>
<reference evidence="8" key="5">
    <citation type="submission" date="2025-09" db="UniProtKB">
        <authorList>
            <consortium name="Ensembl"/>
        </authorList>
    </citation>
    <scope>IDENTIFICATION</scope>
</reference>
<keyword evidence="3" id="KW-0378">Hydrolase</keyword>
<dbReference type="AlphaFoldDB" id="A0A4W4HB16"/>
<dbReference type="InterPro" id="IPR013520">
    <property type="entry name" value="Ribonucl_H"/>
</dbReference>
<evidence type="ECO:0000256" key="1">
    <source>
        <dbReference type="ARBA" id="ARBA00004123"/>
    </source>
</evidence>
<evidence type="ECO:0000256" key="4">
    <source>
        <dbReference type="ARBA" id="ARBA00022839"/>
    </source>
</evidence>
<evidence type="ECO:0000256" key="6">
    <source>
        <dbReference type="SAM" id="MobiDB-lite"/>
    </source>
</evidence>
<sequence length="234" mass="26511">MADTPQRRKPKKKKTKKNGSMDSPCVGINPSMLVAVDCEMVGTGPGGKYSELARCSLINYYGTVIYDKYILPRLPVTDYRTRWSGITKKHLKGALSFEEARNEILHILKGKVIIGHALHNDFRAMGITVPRHMVRDTSCMKLLRQMCGSSEKEMSLKRLSSVLLKRNIQVGQQGHCSIEDSRAALDLYKLVEDQWEKSLQAHVHNLDLAPEPASSLEEYMQDEYWPDSITDCNQ</sequence>
<reference evidence="8" key="4">
    <citation type="submission" date="2025-08" db="UniProtKB">
        <authorList>
            <consortium name="Ensembl"/>
        </authorList>
    </citation>
    <scope>IDENTIFICATION</scope>
</reference>
<dbReference type="Gene3D" id="3.30.420.10">
    <property type="entry name" value="Ribonuclease H-like superfamily/Ribonuclease H"/>
    <property type="match status" value="1"/>
</dbReference>
<name>A0A4W4HB16_ELEEL</name>
<dbReference type="SUPFAM" id="SSF53098">
    <property type="entry name" value="Ribonuclease H-like"/>
    <property type="match status" value="1"/>
</dbReference>
<dbReference type="GeneTree" id="ENSGT00940000160781"/>
<feature type="region of interest" description="Disordered" evidence="6">
    <location>
        <begin position="1"/>
        <end position="24"/>
    </location>
</feature>
<dbReference type="GO" id="GO:0004527">
    <property type="term" value="F:exonuclease activity"/>
    <property type="evidence" value="ECO:0007669"/>
    <property type="project" value="UniProtKB-KW"/>
</dbReference>
<dbReference type="FunFam" id="3.30.420.10:FF:000007">
    <property type="entry name" value="Interferon-stimulated exonuclease gene 20"/>
    <property type="match status" value="1"/>
</dbReference>
<dbReference type="Ensembl" id="ENSEEET00000046482.2">
    <property type="protein sequence ID" value="ENSEEEP00000045974.1"/>
    <property type="gene ID" value="ENSEEEG00000021661.2"/>
</dbReference>
<dbReference type="GO" id="GO:0005730">
    <property type="term" value="C:nucleolus"/>
    <property type="evidence" value="ECO:0007669"/>
    <property type="project" value="UniProtKB-ARBA"/>
</dbReference>
<evidence type="ECO:0000313" key="8">
    <source>
        <dbReference type="Ensembl" id="ENSEEEP00000045974.1"/>
    </source>
</evidence>
<dbReference type="InterPro" id="IPR047021">
    <property type="entry name" value="REXO1/3/4-like"/>
</dbReference>
<evidence type="ECO:0000256" key="2">
    <source>
        <dbReference type="ARBA" id="ARBA00022722"/>
    </source>
</evidence>
<reference evidence="8" key="3">
    <citation type="submission" date="2020-05" db="EMBL/GenBank/DDBJ databases">
        <title>Electrophorus electricus (electric eel) genome, fEleEle1, primary haplotype.</title>
        <authorList>
            <person name="Myers G."/>
            <person name="Meyer A."/>
            <person name="Fedrigo O."/>
            <person name="Formenti G."/>
            <person name="Rhie A."/>
            <person name="Tracey A."/>
            <person name="Sims Y."/>
            <person name="Jarvis E.D."/>
        </authorList>
    </citation>
    <scope>NUCLEOTIDE SEQUENCE [LARGE SCALE GENOMIC DNA]</scope>
</reference>
<feature type="domain" description="Exonuclease" evidence="7">
    <location>
        <begin position="32"/>
        <end position="197"/>
    </location>
</feature>
<gene>
    <name evidence="8" type="primary">ISG20</name>
</gene>
<feature type="compositionally biased region" description="Basic residues" evidence="6">
    <location>
        <begin position="7"/>
        <end position="17"/>
    </location>
</feature>
<dbReference type="OMA" id="NWPCALP"/>
<evidence type="ECO:0000256" key="3">
    <source>
        <dbReference type="ARBA" id="ARBA00022801"/>
    </source>
</evidence>